<comment type="domain">
    <text evidence="2">The N-terminal domain probably binds unfolded/aggregated proteins; the C-terminal domain interacts with ClpC.</text>
</comment>
<dbReference type="PANTHER" id="PTHR39161:SF1">
    <property type="entry name" value="ADAPTER PROTEIN MECA 1"/>
    <property type="match status" value="1"/>
</dbReference>
<keyword evidence="4" id="KW-1185">Reference proteome</keyword>
<dbReference type="GO" id="GO:0030674">
    <property type="term" value="F:protein-macromolecule adaptor activity"/>
    <property type="evidence" value="ECO:0007669"/>
    <property type="project" value="UniProtKB-UniRule"/>
</dbReference>
<evidence type="ECO:0000256" key="1">
    <source>
        <dbReference type="ARBA" id="ARBA00005397"/>
    </source>
</evidence>
<evidence type="ECO:0000256" key="2">
    <source>
        <dbReference type="HAMAP-Rule" id="MF_01124"/>
    </source>
</evidence>
<reference evidence="3 4" key="1">
    <citation type="journal article" date="2016" name="Genome Announc.">
        <title>Whole-Genome Sequence of Rummeliibacillus stabekisii Strain PP9 Isolated from Antarctic Soil.</title>
        <authorList>
            <person name="da Mota F.F."/>
            <person name="Vollu R.E."/>
            <person name="Jurelevicius D."/>
            <person name="Seldin L."/>
        </authorList>
    </citation>
    <scope>NUCLEOTIDE SEQUENCE [LARGE SCALE GENOMIC DNA]</scope>
    <source>
        <strain evidence="3 4">PP9</strain>
    </source>
</reference>
<dbReference type="RefSeq" id="WP_066784788.1">
    <property type="nucleotide sequence ID" value="NZ_CP014806.1"/>
</dbReference>
<gene>
    <name evidence="2" type="primary">mecA</name>
    <name evidence="3" type="ORF">ATY39_01495</name>
</gene>
<comment type="similarity">
    <text evidence="1 2">Belongs to the MecA family.</text>
</comment>
<dbReference type="InterPro" id="IPR038471">
    <property type="entry name" value="MecA_C_sf"/>
</dbReference>
<proteinExistence type="inferred from homology"/>
<reference evidence="4" key="2">
    <citation type="submission" date="2016-03" db="EMBL/GenBank/DDBJ databases">
        <authorList>
            <person name="Ploux O."/>
        </authorList>
    </citation>
    <scope>NUCLEOTIDE SEQUENCE [LARGE SCALE GENOMIC DNA]</scope>
    <source>
        <strain evidence="4">PP9</strain>
    </source>
</reference>
<comment type="subunit">
    <text evidence="2">Homodimer.</text>
</comment>
<name>A0A143H9P8_9BACL</name>
<dbReference type="Gene3D" id="3.30.70.1950">
    <property type="match status" value="1"/>
</dbReference>
<dbReference type="PIRSF" id="PIRSF029008">
    <property type="entry name" value="MecA"/>
    <property type="match status" value="1"/>
</dbReference>
<dbReference type="OrthoDB" id="2360201at2"/>
<dbReference type="PANTHER" id="PTHR39161">
    <property type="entry name" value="ADAPTER PROTEIN MECA"/>
    <property type="match status" value="1"/>
</dbReference>
<dbReference type="AlphaFoldDB" id="A0A143H9P8"/>
<comment type="function">
    <text evidence="2">Enables the recognition and targeting of unfolded and aggregated proteins to the ClpC protease or to other proteins involved in proteolysis.</text>
</comment>
<dbReference type="Proteomes" id="UP000076021">
    <property type="component" value="Chromosome"/>
</dbReference>
<dbReference type="EMBL" id="CP014806">
    <property type="protein sequence ID" value="AMW98205.1"/>
    <property type="molecule type" value="Genomic_DNA"/>
</dbReference>
<dbReference type="Pfam" id="PF05389">
    <property type="entry name" value="MecA"/>
    <property type="match status" value="1"/>
</dbReference>
<dbReference type="HAMAP" id="MF_01124">
    <property type="entry name" value="MecA"/>
    <property type="match status" value="1"/>
</dbReference>
<evidence type="ECO:0000313" key="3">
    <source>
        <dbReference type="EMBL" id="AMW98205.1"/>
    </source>
</evidence>
<dbReference type="KEGG" id="rst:ATY39_01495"/>
<dbReference type="NCBIfam" id="NF002644">
    <property type="entry name" value="PRK02315.1-5"/>
    <property type="match status" value="1"/>
</dbReference>
<dbReference type="STRING" id="241244.ATY39_01495"/>
<evidence type="ECO:0000313" key="4">
    <source>
        <dbReference type="Proteomes" id="UP000076021"/>
    </source>
</evidence>
<organism evidence="3 4">
    <name type="scientific">Rummeliibacillus stabekisii</name>
    <dbReference type="NCBI Taxonomy" id="241244"/>
    <lineage>
        <taxon>Bacteria</taxon>
        <taxon>Bacillati</taxon>
        <taxon>Bacillota</taxon>
        <taxon>Bacilli</taxon>
        <taxon>Bacillales</taxon>
        <taxon>Caryophanaceae</taxon>
        <taxon>Rummeliibacillus</taxon>
    </lineage>
</organism>
<sequence length="219" mass="25531">MDMERINENTLKLFISYVDIEERGFTKDEIWYDRDKGEELFWVMMEEINDDIDFEMDGPLWIQVVATDKGLELTVTSTKLSPDGLMDLPSSIEEKRKFFENAFNGLDAKAGSSNFDTIFGEVEDDIDGYTFILKDFDDIIDIAERMPQSANFETSLFEMKGKYFLHADFDEEMTMDDLEDYLSVISECAEEADTTIHLLEEYGKLIMDKNCLETVRKYF</sequence>
<dbReference type="InterPro" id="IPR008681">
    <property type="entry name" value="Neg-reg_MecA"/>
</dbReference>
<accession>A0A143H9P8</accession>
<protein>
    <recommendedName>
        <fullName evidence="2">Adapter protein MecA</fullName>
    </recommendedName>
</protein>